<evidence type="ECO:0000313" key="2">
    <source>
        <dbReference type="EMBL" id="PRX07339.1"/>
    </source>
</evidence>
<reference evidence="2 3" key="1">
    <citation type="submission" date="2018-03" db="EMBL/GenBank/DDBJ databases">
        <title>Genomic Encyclopedia of Archaeal and Bacterial Type Strains, Phase II (KMG-II): from individual species to whole genera.</title>
        <authorList>
            <person name="Goeker M."/>
        </authorList>
    </citation>
    <scope>NUCLEOTIDE SEQUENCE [LARGE SCALE GENOMIC DNA]</scope>
    <source>
        <strain evidence="2 3">DSM 43146</strain>
    </source>
</reference>
<sequence length="113" mass="12275">MTVLRHYPPGVVLHTSSCPDITGHSAPSLQVLQAVLKYPSYRYCMCTGGGPETAPYVVVERIDYGDHLYIPKPGNPPRDAVRALCRTCRGTHGPAQQDDLGSGFVVAKPGQRR</sequence>
<accession>A0A2T0JIM8</accession>
<proteinExistence type="predicted"/>
<dbReference type="RefSeq" id="WP_106330906.1">
    <property type="nucleotide sequence ID" value="NZ_BOMO01000163.1"/>
</dbReference>
<dbReference type="OrthoDB" id="3298544at2"/>
<dbReference type="AlphaFoldDB" id="A0A2T0JIM8"/>
<dbReference type="Proteomes" id="UP000239415">
    <property type="component" value="Unassembled WGS sequence"/>
</dbReference>
<gene>
    <name evidence="2" type="ORF">CLV67_14214</name>
</gene>
<name>A0A2T0JIM8_9ACTN</name>
<dbReference type="EMBL" id="PVMZ01000042">
    <property type="protein sequence ID" value="PRX07339.1"/>
    <property type="molecule type" value="Genomic_DNA"/>
</dbReference>
<comment type="caution">
    <text evidence="2">The sequence shown here is derived from an EMBL/GenBank/DDBJ whole genome shotgun (WGS) entry which is preliminary data.</text>
</comment>
<evidence type="ECO:0000256" key="1">
    <source>
        <dbReference type="SAM" id="MobiDB-lite"/>
    </source>
</evidence>
<keyword evidence="3" id="KW-1185">Reference proteome</keyword>
<feature type="region of interest" description="Disordered" evidence="1">
    <location>
        <begin position="92"/>
        <end position="113"/>
    </location>
</feature>
<protein>
    <submittedName>
        <fullName evidence="2">Uncharacterized protein</fullName>
    </submittedName>
</protein>
<evidence type="ECO:0000313" key="3">
    <source>
        <dbReference type="Proteomes" id="UP000239415"/>
    </source>
</evidence>
<organism evidence="2 3">
    <name type="scientific">Actinoplanes italicus</name>
    <dbReference type="NCBI Taxonomy" id="113567"/>
    <lineage>
        <taxon>Bacteria</taxon>
        <taxon>Bacillati</taxon>
        <taxon>Actinomycetota</taxon>
        <taxon>Actinomycetes</taxon>
        <taxon>Micromonosporales</taxon>
        <taxon>Micromonosporaceae</taxon>
        <taxon>Actinoplanes</taxon>
    </lineage>
</organism>